<dbReference type="SUPFAM" id="SSF51735">
    <property type="entry name" value="NAD(P)-binding Rossmann-fold domains"/>
    <property type="match status" value="1"/>
</dbReference>
<protein>
    <submittedName>
        <fullName evidence="3">NAD-binding Rossmann fold oxidoreductase family protein</fullName>
    </submittedName>
</protein>
<feature type="domain" description="Gal80p-like C-terminal" evidence="2">
    <location>
        <begin position="137"/>
        <end position="281"/>
    </location>
</feature>
<evidence type="ECO:0000313" key="3">
    <source>
        <dbReference type="EMBL" id="KAF2795032.1"/>
    </source>
</evidence>
<feature type="domain" description="Gfo/Idh/MocA-like oxidoreductase N-terminal" evidence="1">
    <location>
        <begin position="7"/>
        <end position="130"/>
    </location>
</feature>
<name>A0A6A6XF19_9PLEO</name>
<dbReference type="GO" id="GO:0000166">
    <property type="term" value="F:nucleotide binding"/>
    <property type="evidence" value="ECO:0007669"/>
    <property type="project" value="InterPro"/>
</dbReference>
<dbReference type="OrthoDB" id="64915at2759"/>
<dbReference type="Pfam" id="PF22685">
    <property type="entry name" value="Gal80p_C-like"/>
    <property type="match status" value="1"/>
</dbReference>
<dbReference type="InterPro" id="IPR051317">
    <property type="entry name" value="Gfo/Idh/MocA_oxidoreduct"/>
</dbReference>
<dbReference type="PANTHER" id="PTHR43708">
    <property type="entry name" value="CONSERVED EXPRESSED OXIDOREDUCTASE (EUROFUNG)"/>
    <property type="match status" value="1"/>
</dbReference>
<dbReference type="SUPFAM" id="SSF55347">
    <property type="entry name" value="Glyceraldehyde-3-phosphate dehydrogenase-like, C-terminal domain"/>
    <property type="match status" value="1"/>
</dbReference>
<dbReference type="InterPro" id="IPR000683">
    <property type="entry name" value="Gfo/Idh/MocA-like_OxRdtase_N"/>
</dbReference>
<evidence type="ECO:0000259" key="2">
    <source>
        <dbReference type="Pfam" id="PF22685"/>
    </source>
</evidence>
<keyword evidence="4" id="KW-1185">Reference proteome</keyword>
<dbReference type="Gene3D" id="3.40.50.720">
    <property type="entry name" value="NAD(P)-binding Rossmann-like Domain"/>
    <property type="match status" value="1"/>
</dbReference>
<organism evidence="3 4">
    <name type="scientific">Melanomma pulvis-pyrius CBS 109.77</name>
    <dbReference type="NCBI Taxonomy" id="1314802"/>
    <lineage>
        <taxon>Eukaryota</taxon>
        <taxon>Fungi</taxon>
        <taxon>Dikarya</taxon>
        <taxon>Ascomycota</taxon>
        <taxon>Pezizomycotina</taxon>
        <taxon>Dothideomycetes</taxon>
        <taxon>Pleosporomycetidae</taxon>
        <taxon>Pleosporales</taxon>
        <taxon>Melanommataceae</taxon>
        <taxon>Melanomma</taxon>
    </lineage>
</organism>
<dbReference type="Pfam" id="PF01408">
    <property type="entry name" value="GFO_IDH_MocA"/>
    <property type="match status" value="1"/>
</dbReference>
<gene>
    <name evidence="3" type="ORF">K505DRAFT_240863</name>
</gene>
<dbReference type="PANTHER" id="PTHR43708:SF1">
    <property type="entry name" value="GALACTOSE_LACTOSE METABOLISM REGULATORY PROTEIN GAL80"/>
    <property type="match status" value="1"/>
</dbReference>
<accession>A0A6A6XF19</accession>
<dbReference type="EMBL" id="MU001872">
    <property type="protein sequence ID" value="KAF2795032.1"/>
    <property type="molecule type" value="Genomic_DNA"/>
</dbReference>
<reference evidence="3" key="1">
    <citation type="journal article" date="2020" name="Stud. Mycol.">
        <title>101 Dothideomycetes genomes: a test case for predicting lifestyles and emergence of pathogens.</title>
        <authorList>
            <person name="Haridas S."/>
            <person name="Albert R."/>
            <person name="Binder M."/>
            <person name="Bloem J."/>
            <person name="Labutti K."/>
            <person name="Salamov A."/>
            <person name="Andreopoulos B."/>
            <person name="Baker S."/>
            <person name="Barry K."/>
            <person name="Bills G."/>
            <person name="Bluhm B."/>
            <person name="Cannon C."/>
            <person name="Castanera R."/>
            <person name="Culley D."/>
            <person name="Daum C."/>
            <person name="Ezra D."/>
            <person name="Gonzalez J."/>
            <person name="Henrissat B."/>
            <person name="Kuo A."/>
            <person name="Liang C."/>
            <person name="Lipzen A."/>
            <person name="Lutzoni F."/>
            <person name="Magnuson J."/>
            <person name="Mondo S."/>
            <person name="Nolan M."/>
            <person name="Ohm R."/>
            <person name="Pangilinan J."/>
            <person name="Park H.-J."/>
            <person name="Ramirez L."/>
            <person name="Alfaro M."/>
            <person name="Sun H."/>
            <person name="Tritt A."/>
            <person name="Yoshinaga Y."/>
            <person name="Zwiers L.-H."/>
            <person name="Turgeon B."/>
            <person name="Goodwin S."/>
            <person name="Spatafora J."/>
            <person name="Crous P."/>
            <person name="Grigoriev I."/>
        </authorList>
    </citation>
    <scope>NUCLEOTIDE SEQUENCE</scope>
    <source>
        <strain evidence="3">CBS 109.77</strain>
    </source>
</reference>
<dbReference type="InterPro" id="IPR055080">
    <property type="entry name" value="Gal80p-like_C"/>
</dbReference>
<dbReference type="AlphaFoldDB" id="A0A6A6XF19"/>
<dbReference type="Proteomes" id="UP000799757">
    <property type="component" value="Unassembled WGS sequence"/>
</dbReference>
<dbReference type="InterPro" id="IPR036291">
    <property type="entry name" value="NAD(P)-bd_dom_sf"/>
</dbReference>
<sequence>MSQQTKRIGLIGLSAKGSWASRSHIHYLADTHYYKITALQNSTKASAKEAAEQFSLSDAATYGDPSDIAKDANVDIVAISVKVPGRYETVKPALEAGKDVFVEWPLARTLADAEEFVKLAKEKNVRTLVGLQARQSPSIIKAKELVESGKLGRILGTQMYGHGVGWGAMTPEFMLYAMDEDNGATLASIPFGHAVDALCYVLGEIESLNAVKKNLLPEISLVGNDGKEIKKVKKTAHDYISITGTLVRGGAVDVTYVGDFSRTGRNFYWEINGTEGSLVLTAPVGHIQTCEPTLEYINSDGKRETIEVEKSETTREQEYIHPGDLSFNVGRAWDAWAGDETAKGKGASVVTFEDALVRHRMLDAIFRSAEEGTRQRYL</sequence>
<evidence type="ECO:0000313" key="4">
    <source>
        <dbReference type="Proteomes" id="UP000799757"/>
    </source>
</evidence>
<proteinExistence type="predicted"/>
<evidence type="ECO:0000259" key="1">
    <source>
        <dbReference type="Pfam" id="PF01408"/>
    </source>
</evidence>
<dbReference type="Gene3D" id="3.30.360.10">
    <property type="entry name" value="Dihydrodipicolinate Reductase, domain 2"/>
    <property type="match status" value="1"/>
</dbReference>